<gene>
    <name evidence="3" type="ORF">Aau02nite_38770</name>
</gene>
<keyword evidence="4" id="KW-1185">Reference proteome</keyword>
<proteinExistence type="predicted"/>
<evidence type="ECO:0000259" key="2">
    <source>
        <dbReference type="Pfam" id="PF13676"/>
    </source>
</evidence>
<feature type="region of interest" description="Disordered" evidence="1">
    <location>
        <begin position="196"/>
        <end position="236"/>
    </location>
</feature>
<dbReference type="SUPFAM" id="SSF52200">
    <property type="entry name" value="Toll/Interleukin receptor TIR domain"/>
    <property type="match status" value="1"/>
</dbReference>
<dbReference type="InterPro" id="IPR035897">
    <property type="entry name" value="Toll_tir_struct_dom_sf"/>
</dbReference>
<dbReference type="AlphaFoldDB" id="A0A919SDY4"/>
<dbReference type="Gene3D" id="3.40.50.10140">
    <property type="entry name" value="Toll/interleukin-1 receptor homology (TIR) domain"/>
    <property type="match status" value="1"/>
</dbReference>
<evidence type="ECO:0000313" key="3">
    <source>
        <dbReference type="EMBL" id="GIM69964.1"/>
    </source>
</evidence>
<dbReference type="NCBIfam" id="NF040588">
    <property type="entry name" value="FxsC_Nterm"/>
    <property type="match status" value="1"/>
</dbReference>
<feature type="domain" description="TIR" evidence="2">
    <location>
        <begin position="10"/>
        <end position="149"/>
    </location>
</feature>
<comment type="caution">
    <text evidence="3">The sequence shown here is derived from an EMBL/GenBank/DDBJ whole genome shotgun (WGS) entry which is preliminary data.</text>
</comment>
<sequence length="236" mass="26775">MGSSVTPPLFFISYVHDSGEDDQHVHRFYRDLNHDVLMFAGRRSTETAGFCDVSFQLGQRWSPELIRNLSTTQVFIPVLSPAYFRSEACGKEWAIFSSRLHRGGRPDSADSSIIPLLWVPMTVPEIAQPYQYKDAAFGAEYERAKLRALIREERRRDDYNAFVQQLAQRVVDLSETEPVAEAPERPGFDDVRSAFTVVPEPRRPAGTTATTSPTRRQARDSADRPILNANLTEDLR</sequence>
<dbReference type="Pfam" id="PF13676">
    <property type="entry name" value="TIR_2"/>
    <property type="match status" value="1"/>
</dbReference>
<organism evidence="3 4">
    <name type="scientific">Actinoplanes auranticolor</name>
    <dbReference type="NCBI Taxonomy" id="47988"/>
    <lineage>
        <taxon>Bacteria</taxon>
        <taxon>Bacillati</taxon>
        <taxon>Actinomycetota</taxon>
        <taxon>Actinomycetes</taxon>
        <taxon>Micromonosporales</taxon>
        <taxon>Micromonosporaceae</taxon>
        <taxon>Actinoplanes</taxon>
    </lineage>
</organism>
<name>A0A919SDY4_9ACTN</name>
<dbReference type="InterPro" id="IPR000157">
    <property type="entry name" value="TIR_dom"/>
</dbReference>
<evidence type="ECO:0000256" key="1">
    <source>
        <dbReference type="SAM" id="MobiDB-lite"/>
    </source>
</evidence>
<protein>
    <recommendedName>
        <fullName evidence="2">TIR domain-containing protein</fullName>
    </recommendedName>
</protein>
<dbReference type="InterPro" id="IPR047603">
    <property type="entry name" value="FxsC_N"/>
</dbReference>
<dbReference type="EMBL" id="BOQL01000029">
    <property type="protein sequence ID" value="GIM69964.1"/>
    <property type="molecule type" value="Genomic_DNA"/>
</dbReference>
<evidence type="ECO:0000313" key="4">
    <source>
        <dbReference type="Proteomes" id="UP000681340"/>
    </source>
</evidence>
<dbReference type="Proteomes" id="UP000681340">
    <property type="component" value="Unassembled WGS sequence"/>
</dbReference>
<reference evidence="3" key="1">
    <citation type="submission" date="2021-03" db="EMBL/GenBank/DDBJ databases">
        <title>Whole genome shotgun sequence of Actinoplanes auranticolor NBRC 12245.</title>
        <authorList>
            <person name="Komaki H."/>
            <person name="Tamura T."/>
        </authorList>
    </citation>
    <scope>NUCLEOTIDE SEQUENCE</scope>
    <source>
        <strain evidence="3">NBRC 12245</strain>
    </source>
</reference>
<dbReference type="GO" id="GO:0007165">
    <property type="term" value="P:signal transduction"/>
    <property type="evidence" value="ECO:0007669"/>
    <property type="project" value="InterPro"/>
</dbReference>
<dbReference type="RefSeq" id="WP_212989883.1">
    <property type="nucleotide sequence ID" value="NZ_BAABEA010000053.1"/>
</dbReference>
<accession>A0A919SDY4</accession>